<comment type="similarity">
    <text evidence="1">Belongs to the ROK (NagC/XylR) family.</text>
</comment>
<reference evidence="2 3" key="1">
    <citation type="submission" date="2020-07" db="EMBL/GenBank/DDBJ databases">
        <title>Sequencing the genomes of 1000 actinobacteria strains.</title>
        <authorList>
            <person name="Klenk H.-P."/>
        </authorList>
    </citation>
    <scope>NUCLEOTIDE SEQUENCE [LARGE SCALE GENOMIC DNA]</scope>
    <source>
        <strain evidence="2 3">DSM 23141</strain>
    </source>
</reference>
<gene>
    <name evidence="2" type="ORF">BJ979_002470</name>
</gene>
<dbReference type="InterPro" id="IPR043129">
    <property type="entry name" value="ATPase_NBD"/>
</dbReference>
<keyword evidence="2" id="KW-0808">Transferase</keyword>
<dbReference type="GO" id="GO:0047330">
    <property type="term" value="F:polyphosphate-glucose phosphotransferase activity"/>
    <property type="evidence" value="ECO:0007669"/>
    <property type="project" value="UniProtKB-EC"/>
</dbReference>
<name>A0A852YEW5_9MICO</name>
<dbReference type="Pfam" id="PF00480">
    <property type="entry name" value="ROK"/>
    <property type="match status" value="1"/>
</dbReference>
<dbReference type="EC" id="2.7.1.63" evidence="2"/>
<evidence type="ECO:0000313" key="3">
    <source>
        <dbReference type="Proteomes" id="UP000553888"/>
    </source>
</evidence>
<dbReference type="EMBL" id="JACBZY010000001">
    <property type="protein sequence ID" value="NYG99844.1"/>
    <property type="molecule type" value="Genomic_DNA"/>
</dbReference>
<dbReference type="AlphaFoldDB" id="A0A852YEW5"/>
<dbReference type="SUPFAM" id="SSF53067">
    <property type="entry name" value="Actin-like ATPase domain"/>
    <property type="match status" value="1"/>
</dbReference>
<dbReference type="PANTHER" id="PTHR18964:SF146">
    <property type="entry name" value="POLYPHOSPHATE GLUCOKINASE"/>
    <property type="match status" value="1"/>
</dbReference>
<accession>A0A852YEW5</accession>
<proteinExistence type="inferred from homology"/>
<dbReference type="Proteomes" id="UP000553888">
    <property type="component" value="Unassembled WGS sequence"/>
</dbReference>
<dbReference type="Gene3D" id="3.30.420.40">
    <property type="match status" value="2"/>
</dbReference>
<evidence type="ECO:0000313" key="2">
    <source>
        <dbReference type="EMBL" id="NYG99844.1"/>
    </source>
</evidence>
<dbReference type="RefSeq" id="WP_179568290.1">
    <property type="nucleotide sequence ID" value="NZ_JACBZY010000001.1"/>
</dbReference>
<dbReference type="CDD" id="cd24058">
    <property type="entry name" value="ASKHA_NBD_ROK_PPGK"/>
    <property type="match status" value="1"/>
</dbReference>
<dbReference type="InterPro" id="IPR000600">
    <property type="entry name" value="ROK"/>
</dbReference>
<protein>
    <submittedName>
        <fullName evidence="2">Polyphosphate glucokinase</fullName>
        <ecNumber evidence="2">2.7.1.63</ecNumber>
    </submittedName>
</protein>
<evidence type="ECO:0000256" key="1">
    <source>
        <dbReference type="ARBA" id="ARBA00006479"/>
    </source>
</evidence>
<organism evidence="2 3">
    <name type="scientific">Schumannella luteola</name>
    <dbReference type="NCBI Taxonomy" id="472059"/>
    <lineage>
        <taxon>Bacteria</taxon>
        <taxon>Bacillati</taxon>
        <taxon>Actinomycetota</taxon>
        <taxon>Actinomycetes</taxon>
        <taxon>Micrococcales</taxon>
        <taxon>Microbacteriaceae</taxon>
        <taxon>Schumannella</taxon>
    </lineage>
</organism>
<keyword evidence="2" id="KW-0418">Kinase</keyword>
<dbReference type="PANTHER" id="PTHR18964">
    <property type="entry name" value="ROK (REPRESSOR, ORF, KINASE) FAMILY"/>
    <property type="match status" value="1"/>
</dbReference>
<sequence>MSSRAIGIDIGGTGIKGALVDLDSGELLSDRLKKPTPEGGEPDAIVAVVKQLVDELAGETLNGDAVPVGVCFPAVVIDGHTMSAANVSKKWIGLAAEELFEKALGRDIHFVNDADAAGVAELRYGAAKGERGVVLLTTLGTGIGTALINDGVLVPNTELGHLEIDGHDAETKASYAAKERHEWDWDKWAKKLQRYYETIEALFSPALIIVGGGVSKHHEEFLPRLVLRAKIVPAKLRNNAGILGAAALTSMGHVAGHGGGPLHSTTAS</sequence>
<comment type="caution">
    <text evidence="2">The sequence shown here is derived from an EMBL/GenBank/DDBJ whole genome shotgun (WGS) entry which is preliminary data.</text>
</comment>
<keyword evidence="3" id="KW-1185">Reference proteome</keyword>
<dbReference type="NCBIfam" id="NF045942">
    <property type="entry name" value="PolPhglucPhase"/>
    <property type="match status" value="1"/>
</dbReference>